<dbReference type="CDD" id="cd08875">
    <property type="entry name" value="START_ArGLABRA2_like"/>
    <property type="match status" value="1"/>
</dbReference>
<reference evidence="15" key="1">
    <citation type="submission" date="2024-10" db="EMBL/GenBank/DDBJ databases">
        <authorList>
            <person name="Ryan C."/>
        </authorList>
    </citation>
    <scope>NUCLEOTIDE SEQUENCE [LARGE SCALE GENOMIC DNA]</scope>
</reference>
<dbReference type="Pfam" id="PF00046">
    <property type="entry name" value="Homeodomain"/>
    <property type="match status" value="1"/>
</dbReference>
<dbReference type="PROSITE" id="PS00027">
    <property type="entry name" value="HOMEOBOX_1"/>
    <property type="match status" value="1"/>
</dbReference>
<organism evidence="15 16">
    <name type="scientific">Urochloa decumbens</name>
    <dbReference type="NCBI Taxonomy" id="240449"/>
    <lineage>
        <taxon>Eukaryota</taxon>
        <taxon>Viridiplantae</taxon>
        <taxon>Streptophyta</taxon>
        <taxon>Embryophyta</taxon>
        <taxon>Tracheophyta</taxon>
        <taxon>Spermatophyta</taxon>
        <taxon>Magnoliopsida</taxon>
        <taxon>Liliopsida</taxon>
        <taxon>Poales</taxon>
        <taxon>Poaceae</taxon>
        <taxon>PACMAD clade</taxon>
        <taxon>Panicoideae</taxon>
        <taxon>Panicodae</taxon>
        <taxon>Paniceae</taxon>
        <taxon>Melinidinae</taxon>
        <taxon>Urochloa</taxon>
    </lineage>
</organism>
<evidence type="ECO:0000256" key="5">
    <source>
        <dbReference type="ARBA" id="ARBA00023125"/>
    </source>
</evidence>
<dbReference type="Pfam" id="PF25797">
    <property type="entry name" value="PDF2_C"/>
    <property type="match status" value="1"/>
</dbReference>
<dbReference type="InterPro" id="IPR001356">
    <property type="entry name" value="HD"/>
</dbReference>
<dbReference type="InterPro" id="IPR009057">
    <property type="entry name" value="Homeodomain-like_sf"/>
</dbReference>
<dbReference type="Gene3D" id="1.10.10.60">
    <property type="entry name" value="Homeodomain-like"/>
    <property type="match status" value="1"/>
</dbReference>
<evidence type="ECO:0000256" key="6">
    <source>
        <dbReference type="ARBA" id="ARBA00023155"/>
    </source>
</evidence>
<dbReference type="Proteomes" id="UP001497457">
    <property type="component" value="Chromosome 30rd"/>
</dbReference>
<keyword evidence="6 9" id="KW-0371">Homeobox</keyword>
<dbReference type="PANTHER" id="PTHR45654:SF37">
    <property type="entry name" value="HOMEODOMAIN LEUCINE ZIPPER FAMILY IV PROTEIN"/>
    <property type="match status" value="1"/>
</dbReference>
<evidence type="ECO:0000256" key="1">
    <source>
        <dbReference type="ARBA" id="ARBA00004123"/>
    </source>
</evidence>
<dbReference type="InterPro" id="IPR017970">
    <property type="entry name" value="Homeobox_CS"/>
</dbReference>
<dbReference type="PROSITE" id="PS50071">
    <property type="entry name" value="HOMEOBOX_2"/>
    <property type="match status" value="1"/>
</dbReference>
<evidence type="ECO:0000256" key="10">
    <source>
        <dbReference type="RuleBase" id="RU000682"/>
    </source>
</evidence>
<evidence type="ECO:0000256" key="12">
    <source>
        <dbReference type="SAM" id="MobiDB-lite"/>
    </source>
</evidence>
<dbReference type="AlphaFoldDB" id="A0ABC9CY99"/>
<protein>
    <submittedName>
        <fullName evidence="15">Uncharacterized protein</fullName>
    </submittedName>
</protein>
<comment type="similarity">
    <text evidence="2">Belongs to the HD-ZIP homeobox family. Class IV subfamily.</text>
</comment>
<dbReference type="PANTHER" id="PTHR45654">
    <property type="entry name" value="HOMEOBOX-LEUCINE ZIPPER PROTEIN MERISTEM L1"/>
    <property type="match status" value="1"/>
</dbReference>
<keyword evidence="16" id="KW-1185">Reference proteome</keyword>
<dbReference type="PROSITE" id="PS50848">
    <property type="entry name" value="START"/>
    <property type="match status" value="1"/>
</dbReference>
<dbReference type="SMART" id="SM00389">
    <property type="entry name" value="HOX"/>
    <property type="match status" value="1"/>
</dbReference>
<evidence type="ECO:0000256" key="11">
    <source>
        <dbReference type="SAM" id="Coils"/>
    </source>
</evidence>
<dbReference type="GO" id="GO:0003677">
    <property type="term" value="F:DNA binding"/>
    <property type="evidence" value="ECO:0007669"/>
    <property type="project" value="UniProtKB-UniRule"/>
</dbReference>
<keyword evidence="5 9" id="KW-0238">DNA-binding</keyword>
<name>A0ABC9CY99_9POAL</name>
<feature type="coiled-coil region" evidence="11">
    <location>
        <begin position="122"/>
        <end position="149"/>
    </location>
</feature>
<comment type="subcellular location">
    <subcellularLocation>
        <location evidence="1 9 10">Nucleus</location>
    </subcellularLocation>
</comment>
<accession>A0ABC9CY99</accession>
<feature type="DNA-binding region" description="Homeobox" evidence="9">
    <location>
        <begin position="65"/>
        <end position="124"/>
    </location>
</feature>
<dbReference type="SMART" id="SM00234">
    <property type="entry name" value="START"/>
    <property type="match status" value="1"/>
</dbReference>
<dbReference type="GO" id="GO:0005634">
    <property type="term" value="C:nucleus"/>
    <property type="evidence" value="ECO:0007669"/>
    <property type="project" value="UniProtKB-SubCell"/>
</dbReference>
<evidence type="ECO:0000256" key="7">
    <source>
        <dbReference type="ARBA" id="ARBA00023163"/>
    </source>
</evidence>
<dbReference type="SUPFAM" id="SSF46689">
    <property type="entry name" value="Homeodomain-like"/>
    <property type="match status" value="1"/>
</dbReference>
<evidence type="ECO:0000259" key="14">
    <source>
        <dbReference type="PROSITE" id="PS50848"/>
    </source>
</evidence>
<feature type="compositionally biased region" description="Polar residues" evidence="12">
    <location>
        <begin position="1"/>
        <end position="20"/>
    </location>
</feature>
<sequence>MDNEWQLNNDAQGTSLNPGNETIHPFLIDSVEEYDMDALLGAEDHHVYTDRDDEDEEHNLQGRKSTKRGKRFTAQQIIELEFSFQLGAHPNDSQRQDIADRIGLDARQVKFWFQNRRTKTKVKAVGDENKDIKRENAQLQAENMILQKKLLCGRCRDPNDEKYRLLDENARLKDTKRQAQEYLLKLMHFGKLPHSETLEHLESASLNLVPFIDNDSINQATLLSYAERALNEFVMLAMKAEPMWLPGSNGKILNDKEYKSHTTFPELLGSCPQGFVMEASKWTTTVRGTASNIVGILTDISRWSSMFPGIMGGVRTSCVVSNGILNLHDGLIQEMDVDFWMQSPRLPNRSVKFLRYSKQIENSQWAVVDVSMDGTHGIETYGSQIGYMSCRLLPSGCLLEDLSNGRCKVTWIVHAEYDETTVQPIFRQFFQSGQALGASRWLASLQRQCEYMAILHSSHSSAAAMSALGRRSVLELAQRMMKSFYTAVSKTIALDSSNIVNEWGGSCKIGANIFEATVRMVIWDCSTMEQPPSLVLSATTTVWLPGMPPHRVHEYLCNVQRRGEWDMFVYGDAVEELSSVVTCRPLPGNAVSVFQPSDVAMQTKFNMMILQEAISDASCSLLVYSFIEMSTMRGVMNGCDSTSVYLLPSGFAILPDGHGPPHNAAAIATSSSAPTSQNHTGGSFLTAAYQALLPSSITNHATQTLDDAGNRVCQAINQILAAIGADIAIPA</sequence>
<keyword evidence="7" id="KW-0804">Transcription</keyword>
<evidence type="ECO:0000256" key="4">
    <source>
        <dbReference type="ARBA" id="ARBA00023054"/>
    </source>
</evidence>
<dbReference type="InterPro" id="IPR042160">
    <property type="entry name" value="HD-Zip_IV"/>
</dbReference>
<dbReference type="InterPro" id="IPR023393">
    <property type="entry name" value="START-like_dom_sf"/>
</dbReference>
<dbReference type="InterPro" id="IPR057993">
    <property type="entry name" value="HD-Zip_IV_C"/>
</dbReference>
<feature type="domain" description="START" evidence="14">
    <location>
        <begin position="215"/>
        <end position="454"/>
    </location>
</feature>
<dbReference type="EMBL" id="OZ075140">
    <property type="protein sequence ID" value="CAL5028037.1"/>
    <property type="molecule type" value="Genomic_DNA"/>
</dbReference>
<evidence type="ECO:0000313" key="15">
    <source>
        <dbReference type="EMBL" id="CAL5028037.1"/>
    </source>
</evidence>
<keyword evidence="8 9" id="KW-0539">Nucleus</keyword>
<feature type="region of interest" description="Disordered" evidence="12">
    <location>
        <begin position="1"/>
        <end position="21"/>
    </location>
</feature>
<dbReference type="InterPro" id="IPR002913">
    <property type="entry name" value="START_lipid-bd_dom"/>
</dbReference>
<dbReference type="SUPFAM" id="SSF55961">
    <property type="entry name" value="Bet v1-like"/>
    <property type="match status" value="1"/>
</dbReference>
<evidence type="ECO:0000256" key="8">
    <source>
        <dbReference type="ARBA" id="ARBA00023242"/>
    </source>
</evidence>
<evidence type="ECO:0000256" key="9">
    <source>
        <dbReference type="PROSITE-ProRule" id="PRU00108"/>
    </source>
</evidence>
<proteinExistence type="inferred from homology"/>
<evidence type="ECO:0000256" key="3">
    <source>
        <dbReference type="ARBA" id="ARBA00023015"/>
    </source>
</evidence>
<keyword evidence="3" id="KW-0805">Transcription regulation</keyword>
<gene>
    <name evidence="15" type="ORF">URODEC1_LOCUS79705</name>
</gene>
<feature type="region of interest" description="Disordered" evidence="12">
    <location>
        <begin position="48"/>
        <end position="68"/>
    </location>
</feature>
<dbReference type="Gene3D" id="3.30.530.20">
    <property type="match status" value="1"/>
</dbReference>
<feature type="domain" description="Homeobox" evidence="13">
    <location>
        <begin position="63"/>
        <end position="123"/>
    </location>
</feature>
<dbReference type="CDD" id="cd00086">
    <property type="entry name" value="homeodomain"/>
    <property type="match status" value="1"/>
</dbReference>
<keyword evidence="4 11" id="KW-0175">Coiled coil</keyword>
<evidence type="ECO:0000313" key="16">
    <source>
        <dbReference type="Proteomes" id="UP001497457"/>
    </source>
</evidence>
<evidence type="ECO:0000256" key="2">
    <source>
        <dbReference type="ARBA" id="ARBA00006789"/>
    </source>
</evidence>
<evidence type="ECO:0000259" key="13">
    <source>
        <dbReference type="PROSITE" id="PS50071"/>
    </source>
</evidence>
<dbReference type="Pfam" id="PF01852">
    <property type="entry name" value="START"/>
    <property type="match status" value="1"/>
</dbReference>